<dbReference type="InterPro" id="IPR004013">
    <property type="entry name" value="PHP_dom"/>
</dbReference>
<dbReference type="PANTHER" id="PTHR42924:SF3">
    <property type="entry name" value="POLYMERASE_HISTIDINOL PHOSPHATASE N-TERMINAL DOMAIN-CONTAINING PROTEIN"/>
    <property type="match status" value="1"/>
</dbReference>
<proteinExistence type="predicted"/>
<sequence>MRIDLHAHSTASDGTESPARVVEVAHAAGLDVLALTDHDTTEGWAEASRAACRVGVTLVPGAEISTQVRGIGVHLLSYLHDPLAPGLRAELEGTRADRVDRARRMVRAMSADLGITWSDVLAQVHGDATVGRPHIADALVAARVVADRDEAFATVLHAGSPYYLPHYAPPAATIVGLVREAGGVPVLAHPRAGKRGRVLSDDEIARLAEAGLGGLEIDHRDHDARERAHLAGLAAELGLLRTGSSDYHGTGKLNAIGENVTAPEVLEAILEQGNRDRLVVP</sequence>
<evidence type="ECO:0000313" key="2">
    <source>
        <dbReference type="EMBL" id="MFI7588453.1"/>
    </source>
</evidence>
<reference evidence="2 3" key="1">
    <citation type="submission" date="2024-10" db="EMBL/GenBank/DDBJ databases">
        <title>The Natural Products Discovery Center: Release of the First 8490 Sequenced Strains for Exploring Actinobacteria Biosynthetic Diversity.</title>
        <authorList>
            <person name="Kalkreuter E."/>
            <person name="Kautsar S.A."/>
            <person name="Yang D."/>
            <person name="Bader C.D."/>
            <person name="Teijaro C.N."/>
            <person name="Fluegel L."/>
            <person name="Davis C.M."/>
            <person name="Simpson J.R."/>
            <person name="Lauterbach L."/>
            <person name="Steele A.D."/>
            <person name="Gui C."/>
            <person name="Meng S."/>
            <person name="Li G."/>
            <person name="Viehrig K."/>
            <person name="Ye F."/>
            <person name="Su P."/>
            <person name="Kiefer A.F."/>
            <person name="Nichols A."/>
            <person name="Cepeda A.J."/>
            <person name="Yan W."/>
            <person name="Fan B."/>
            <person name="Jiang Y."/>
            <person name="Adhikari A."/>
            <person name="Zheng C.-J."/>
            <person name="Schuster L."/>
            <person name="Cowan T.M."/>
            <person name="Smanski M.J."/>
            <person name="Chevrette M.G."/>
            <person name="De Carvalho L.P.S."/>
            <person name="Shen B."/>
        </authorList>
    </citation>
    <scope>NUCLEOTIDE SEQUENCE [LARGE SCALE GENOMIC DNA]</scope>
    <source>
        <strain evidence="2 3">NPDC049639</strain>
    </source>
</reference>
<dbReference type="Pfam" id="PF02811">
    <property type="entry name" value="PHP"/>
    <property type="match status" value="1"/>
</dbReference>
<dbReference type="CDD" id="cd07438">
    <property type="entry name" value="PHP_HisPPase_AMP"/>
    <property type="match status" value="1"/>
</dbReference>
<dbReference type="EMBL" id="JBITLV010000005">
    <property type="protein sequence ID" value="MFI7588453.1"/>
    <property type="molecule type" value="Genomic_DNA"/>
</dbReference>
<evidence type="ECO:0000259" key="1">
    <source>
        <dbReference type="SMART" id="SM00481"/>
    </source>
</evidence>
<dbReference type="InterPro" id="IPR003141">
    <property type="entry name" value="Pol/His_phosphatase_N"/>
</dbReference>
<keyword evidence="3" id="KW-1185">Reference proteome</keyword>
<protein>
    <submittedName>
        <fullName evidence="2">PHP domain-containing protein</fullName>
    </submittedName>
</protein>
<evidence type="ECO:0000313" key="3">
    <source>
        <dbReference type="Proteomes" id="UP001612915"/>
    </source>
</evidence>
<feature type="domain" description="Polymerase/histidinol phosphatase N-terminal" evidence="1">
    <location>
        <begin position="3"/>
        <end position="68"/>
    </location>
</feature>
<dbReference type="Gene3D" id="1.10.150.650">
    <property type="match status" value="1"/>
</dbReference>
<dbReference type="Proteomes" id="UP001612915">
    <property type="component" value="Unassembled WGS sequence"/>
</dbReference>
<gene>
    <name evidence="2" type="ORF">ACIB24_15390</name>
</gene>
<name>A0ABW8AQS7_9ACTN</name>
<dbReference type="Gene3D" id="3.20.20.140">
    <property type="entry name" value="Metal-dependent hydrolases"/>
    <property type="match status" value="1"/>
</dbReference>
<dbReference type="InterPro" id="IPR052018">
    <property type="entry name" value="PHP_domain"/>
</dbReference>
<dbReference type="InterPro" id="IPR016195">
    <property type="entry name" value="Pol/histidinol_Pase-like"/>
</dbReference>
<dbReference type="RefSeq" id="WP_398282122.1">
    <property type="nucleotide sequence ID" value="NZ_JBITLV010000005.1"/>
</dbReference>
<comment type="caution">
    <text evidence="2">The sequence shown here is derived from an EMBL/GenBank/DDBJ whole genome shotgun (WGS) entry which is preliminary data.</text>
</comment>
<accession>A0ABW8AQS7</accession>
<dbReference type="PANTHER" id="PTHR42924">
    <property type="entry name" value="EXONUCLEASE"/>
    <property type="match status" value="1"/>
</dbReference>
<organism evidence="2 3">
    <name type="scientific">Spongisporangium articulatum</name>
    <dbReference type="NCBI Taxonomy" id="3362603"/>
    <lineage>
        <taxon>Bacteria</taxon>
        <taxon>Bacillati</taxon>
        <taxon>Actinomycetota</taxon>
        <taxon>Actinomycetes</taxon>
        <taxon>Kineosporiales</taxon>
        <taxon>Kineosporiaceae</taxon>
        <taxon>Spongisporangium</taxon>
    </lineage>
</organism>
<dbReference type="SMART" id="SM00481">
    <property type="entry name" value="POLIIIAc"/>
    <property type="match status" value="1"/>
</dbReference>
<dbReference type="SUPFAM" id="SSF89550">
    <property type="entry name" value="PHP domain-like"/>
    <property type="match status" value="1"/>
</dbReference>